<keyword evidence="8" id="KW-0449">Lipoprotein</keyword>
<dbReference type="GO" id="GO:0006612">
    <property type="term" value="P:protein targeting to membrane"/>
    <property type="evidence" value="ECO:0007669"/>
    <property type="project" value="TreeGrafter"/>
</dbReference>
<evidence type="ECO:0000256" key="5">
    <source>
        <dbReference type="ARBA" id="ARBA00022989"/>
    </source>
</evidence>
<evidence type="ECO:0000256" key="6">
    <source>
        <dbReference type="ARBA" id="ARBA00023136"/>
    </source>
</evidence>
<dbReference type="GeneID" id="26902116"/>
<dbReference type="GO" id="GO:0005794">
    <property type="term" value="C:Golgi apparatus"/>
    <property type="evidence" value="ECO:0007669"/>
    <property type="project" value="TreeGrafter"/>
</dbReference>
<evidence type="ECO:0000256" key="11">
    <source>
        <dbReference type="SAM" id="MobiDB-lite"/>
    </source>
</evidence>
<keyword evidence="14" id="KW-1185">Reference proteome</keyword>
<keyword evidence="9 10" id="KW-0012">Acyltransferase</keyword>
<feature type="transmembrane region" description="Helical" evidence="10">
    <location>
        <begin position="206"/>
        <end position="235"/>
    </location>
</feature>
<comment type="domain">
    <text evidence="10">The DHHC domain is required for palmitoyltransferase activity.</text>
</comment>
<comment type="catalytic activity">
    <reaction evidence="10">
        <text>L-cysteinyl-[protein] + hexadecanoyl-CoA = S-hexadecanoyl-L-cysteinyl-[protein] + CoA</text>
        <dbReference type="Rhea" id="RHEA:36683"/>
        <dbReference type="Rhea" id="RHEA-COMP:10131"/>
        <dbReference type="Rhea" id="RHEA-COMP:11032"/>
        <dbReference type="ChEBI" id="CHEBI:29950"/>
        <dbReference type="ChEBI" id="CHEBI:57287"/>
        <dbReference type="ChEBI" id="CHEBI:57379"/>
        <dbReference type="ChEBI" id="CHEBI:74151"/>
        <dbReference type="EC" id="2.3.1.225"/>
    </reaction>
</comment>
<organism evidence="13 14">
    <name type="scientific">Leptomonas pyrrhocoris</name>
    <name type="common">Firebug parasite</name>
    <dbReference type="NCBI Taxonomy" id="157538"/>
    <lineage>
        <taxon>Eukaryota</taxon>
        <taxon>Discoba</taxon>
        <taxon>Euglenozoa</taxon>
        <taxon>Kinetoplastea</taxon>
        <taxon>Metakinetoplastina</taxon>
        <taxon>Trypanosomatida</taxon>
        <taxon>Trypanosomatidae</taxon>
        <taxon>Leishmaniinae</taxon>
        <taxon>Leptomonas</taxon>
    </lineage>
</organism>
<dbReference type="VEuPathDB" id="TriTrypDB:LpyrH10_02_7950"/>
<dbReference type="OrthoDB" id="9909019at2759"/>
<dbReference type="PANTHER" id="PTHR22883:SF301">
    <property type="entry name" value="PALMITOYLTRANSFERASE ZDHHC12"/>
    <property type="match status" value="1"/>
</dbReference>
<evidence type="ECO:0000313" key="14">
    <source>
        <dbReference type="Proteomes" id="UP000037923"/>
    </source>
</evidence>
<gene>
    <name evidence="13" type="ORF">ABB37_01821</name>
</gene>
<feature type="transmembrane region" description="Helical" evidence="10">
    <location>
        <begin position="52"/>
        <end position="70"/>
    </location>
</feature>
<dbReference type="Proteomes" id="UP000037923">
    <property type="component" value="Unassembled WGS sequence"/>
</dbReference>
<feature type="domain" description="Palmitoyltransferase DHHC" evidence="12">
    <location>
        <begin position="100"/>
        <end position="243"/>
    </location>
</feature>
<evidence type="ECO:0000256" key="1">
    <source>
        <dbReference type="ARBA" id="ARBA00004127"/>
    </source>
</evidence>
<dbReference type="Pfam" id="PF01529">
    <property type="entry name" value="DHHC"/>
    <property type="match status" value="1"/>
</dbReference>
<evidence type="ECO:0000256" key="7">
    <source>
        <dbReference type="ARBA" id="ARBA00023139"/>
    </source>
</evidence>
<evidence type="ECO:0000259" key="12">
    <source>
        <dbReference type="Pfam" id="PF01529"/>
    </source>
</evidence>
<keyword evidence="5 10" id="KW-1133">Transmembrane helix</keyword>
<dbReference type="PROSITE" id="PS50216">
    <property type="entry name" value="DHHC"/>
    <property type="match status" value="1"/>
</dbReference>
<sequence>MDVFGKRHRVVGGLLSVAPDWYVWFWAYLLTTGSAAAVVYLSHDMWPRAHQAIAYGLILANQISSYVLLLSDPGIYPRRQPPDEPPPSADGTADAEKGEGRSYCRHCRLYRPPRCSHCYVCGVCILEHDHHCVLLGVCVGKRSMRWFVVYLVTTTLQLYAGMFFLILSFRRTPFEEDWKRLPPPDGAHAWTPEAAEAFNNHAAFTILFHLSVMGIIAVLMVPVTVGTVAYVLLPLTNTTWREAKRDGIHLRKPEDFRRHFWISQLFVNIHKMLCAGPSLLSTRGKK</sequence>
<keyword evidence="3 10" id="KW-0808">Transferase</keyword>
<comment type="subcellular location">
    <subcellularLocation>
        <location evidence="1">Endomembrane system</location>
        <topology evidence="1">Multi-pass membrane protein</topology>
    </subcellularLocation>
</comment>
<dbReference type="InterPro" id="IPR001594">
    <property type="entry name" value="Palmitoyltrfase_DHHC"/>
</dbReference>
<evidence type="ECO:0000256" key="4">
    <source>
        <dbReference type="ARBA" id="ARBA00022692"/>
    </source>
</evidence>
<name>A0A0N0DZP7_LEPPY</name>
<dbReference type="GO" id="GO:0005783">
    <property type="term" value="C:endoplasmic reticulum"/>
    <property type="evidence" value="ECO:0007669"/>
    <property type="project" value="TreeGrafter"/>
</dbReference>
<evidence type="ECO:0000256" key="2">
    <source>
        <dbReference type="ARBA" id="ARBA00008574"/>
    </source>
</evidence>
<dbReference type="RefSeq" id="XP_015663990.1">
    <property type="nucleotide sequence ID" value="XM_015798470.1"/>
</dbReference>
<accession>A0A0N0DZP7</accession>
<dbReference type="InterPro" id="IPR039859">
    <property type="entry name" value="PFA4/ZDH16/20/ERF2-like"/>
</dbReference>
<dbReference type="PANTHER" id="PTHR22883">
    <property type="entry name" value="ZINC FINGER DHHC DOMAIN CONTAINING PROTEIN"/>
    <property type="match status" value="1"/>
</dbReference>
<evidence type="ECO:0000256" key="8">
    <source>
        <dbReference type="ARBA" id="ARBA00023288"/>
    </source>
</evidence>
<evidence type="ECO:0000313" key="13">
    <source>
        <dbReference type="EMBL" id="KPA85551.1"/>
    </source>
</evidence>
<protein>
    <recommendedName>
        <fullName evidence="10">Palmitoyltransferase</fullName>
        <ecNumber evidence="10">2.3.1.225</ecNumber>
    </recommendedName>
</protein>
<keyword evidence="7" id="KW-0564">Palmitate</keyword>
<dbReference type="EC" id="2.3.1.225" evidence="10"/>
<dbReference type="EMBL" id="LGTL01000002">
    <property type="protein sequence ID" value="KPA85551.1"/>
    <property type="molecule type" value="Genomic_DNA"/>
</dbReference>
<dbReference type="OMA" id="YAGMFFL"/>
<dbReference type="GO" id="GO:0019706">
    <property type="term" value="F:protein-cysteine S-palmitoyltransferase activity"/>
    <property type="evidence" value="ECO:0007669"/>
    <property type="project" value="UniProtKB-EC"/>
</dbReference>
<dbReference type="AlphaFoldDB" id="A0A0N0DZP7"/>
<evidence type="ECO:0000256" key="10">
    <source>
        <dbReference type="RuleBase" id="RU079119"/>
    </source>
</evidence>
<feature type="region of interest" description="Disordered" evidence="11">
    <location>
        <begin position="78"/>
        <end position="98"/>
    </location>
</feature>
<feature type="transmembrane region" description="Helical" evidence="10">
    <location>
        <begin position="147"/>
        <end position="169"/>
    </location>
</feature>
<feature type="transmembrane region" description="Helical" evidence="10">
    <location>
        <begin position="21"/>
        <end position="40"/>
    </location>
</feature>
<evidence type="ECO:0000256" key="3">
    <source>
        <dbReference type="ARBA" id="ARBA00022679"/>
    </source>
</evidence>
<evidence type="ECO:0000256" key="9">
    <source>
        <dbReference type="ARBA" id="ARBA00023315"/>
    </source>
</evidence>
<proteinExistence type="inferred from homology"/>
<keyword evidence="4 10" id="KW-0812">Transmembrane</keyword>
<comment type="similarity">
    <text evidence="2 10">Belongs to the DHHC palmitoyltransferase family.</text>
</comment>
<keyword evidence="6 10" id="KW-0472">Membrane</keyword>
<reference evidence="13 14" key="1">
    <citation type="submission" date="2015-07" db="EMBL/GenBank/DDBJ databases">
        <title>High-quality genome of monoxenous trypanosomatid Leptomonas pyrrhocoris.</title>
        <authorList>
            <person name="Flegontov P."/>
            <person name="Butenko A."/>
            <person name="Firsov S."/>
            <person name="Vlcek C."/>
            <person name="Logacheva M.D."/>
            <person name="Field M."/>
            <person name="Filatov D."/>
            <person name="Flegontova O."/>
            <person name="Gerasimov E."/>
            <person name="Jackson A.P."/>
            <person name="Kelly S."/>
            <person name="Opperdoes F."/>
            <person name="O'Reilly A."/>
            <person name="Votypka J."/>
            <person name="Yurchenko V."/>
            <person name="Lukes J."/>
        </authorList>
    </citation>
    <scope>NUCLEOTIDE SEQUENCE [LARGE SCALE GENOMIC DNA]</scope>
    <source>
        <strain evidence="13">H10</strain>
    </source>
</reference>
<comment type="caution">
    <text evidence="13">The sequence shown here is derived from an EMBL/GenBank/DDBJ whole genome shotgun (WGS) entry which is preliminary data.</text>
</comment>